<dbReference type="EMBL" id="BEGY01000060">
    <property type="protein sequence ID" value="GAX81070.1"/>
    <property type="molecule type" value="Genomic_DNA"/>
</dbReference>
<keyword evidence="6 11" id="KW-0472">Membrane</keyword>
<keyword evidence="5 11" id="KW-1133">Transmembrane helix</keyword>
<keyword evidence="3 11" id="KW-0808">Transferase</keyword>
<sequence length="561" mass="61231">MDKGPRESKRLRVYENWQGNEVFFCYGYLVGGPNWKATFGSAALIVCPTVIFLTFVSPYLTFQLNAAIMVFSCLLPTLCIVFLFMTACRDPGIIPREEPDEEFLAGRKPRTKEVVVNDQRVVIRYNDTCHFYQPPRAHHCSVNDNCIERFDHHCPWVGTTIGQRNYRTFLLFVFSSTVLCLYVIGCGIAQLFIRHNQLVAEGNNDPWNQTLIDVVPALCLIGFCFLFLLFVGGLSGFHCYLVSTNQTTYENFRYNSDERRNPYDKGILGNCFEVMCMPIPPSKIDFRAFVDEVQAANRQQQQTGRAEDTSGDGVATSQQHQELTHLHEQLAKGSVPMSQAQARSLHAIQDRYSSTYHDNNDYHQQYDHQPEVPSMTGGGEGSRATSSLDPSMSASPSAYFTPGGSQDMPPAAQGSARMAFNSGSPAQMGQSFSQRSLSYAATAASGQEAHNSPQGQERFIPQRSLLVSAQQTSGGGADDGVQRQQQARSGVTVSVGALAAAAAASRTSHGDPKPCSSQELDSMGVNSSSSAGRVGRGVGSLDTQQASPPASNTTVYGPGPV</sequence>
<comment type="caution">
    <text evidence="14">The sequence shown here is derived from an EMBL/GenBank/DDBJ whole genome shotgun (WGS) entry which is preliminary data.</text>
</comment>
<dbReference type="EC" id="2.3.1.225" evidence="11"/>
<evidence type="ECO:0000256" key="9">
    <source>
        <dbReference type="ARBA" id="ARBA00023315"/>
    </source>
</evidence>
<evidence type="ECO:0000256" key="11">
    <source>
        <dbReference type="RuleBase" id="RU079119"/>
    </source>
</evidence>
<comment type="catalytic activity">
    <reaction evidence="10 11">
        <text>L-cysteinyl-[protein] + hexadecanoyl-CoA = S-hexadecanoyl-L-cysteinyl-[protein] + CoA</text>
        <dbReference type="Rhea" id="RHEA:36683"/>
        <dbReference type="Rhea" id="RHEA-COMP:10131"/>
        <dbReference type="Rhea" id="RHEA-COMP:11032"/>
        <dbReference type="ChEBI" id="CHEBI:29950"/>
        <dbReference type="ChEBI" id="CHEBI:57287"/>
        <dbReference type="ChEBI" id="CHEBI:57379"/>
        <dbReference type="ChEBI" id="CHEBI:74151"/>
        <dbReference type="EC" id="2.3.1.225"/>
    </reaction>
</comment>
<dbReference type="InterPro" id="IPR001594">
    <property type="entry name" value="Palmitoyltrfase_DHHC"/>
</dbReference>
<organism evidence="14 15">
    <name type="scientific">Chlamydomonas eustigma</name>
    <dbReference type="NCBI Taxonomy" id="1157962"/>
    <lineage>
        <taxon>Eukaryota</taxon>
        <taxon>Viridiplantae</taxon>
        <taxon>Chlorophyta</taxon>
        <taxon>core chlorophytes</taxon>
        <taxon>Chlorophyceae</taxon>
        <taxon>CS clade</taxon>
        <taxon>Chlamydomonadales</taxon>
        <taxon>Chlamydomonadaceae</taxon>
        <taxon>Chlamydomonas</taxon>
    </lineage>
</organism>
<feature type="compositionally biased region" description="Polar residues" evidence="12">
    <location>
        <begin position="421"/>
        <end position="434"/>
    </location>
</feature>
<dbReference type="OrthoDB" id="4096362at2759"/>
<feature type="region of interest" description="Disordered" evidence="12">
    <location>
        <begin position="297"/>
        <end position="321"/>
    </location>
</feature>
<keyword evidence="7" id="KW-0564">Palmitate</keyword>
<dbReference type="Pfam" id="PF01529">
    <property type="entry name" value="DHHC"/>
    <property type="match status" value="1"/>
</dbReference>
<feature type="transmembrane region" description="Helical" evidence="11">
    <location>
        <begin position="169"/>
        <end position="194"/>
    </location>
</feature>
<dbReference type="PANTHER" id="PTHR22883:SF43">
    <property type="entry name" value="PALMITOYLTRANSFERASE APP"/>
    <property type="match status" value="1"/>
</dbReference>
<feature type="compositionally biased region" description="Low complexity" evidence="12">
    <location>
        <begin position="524"/>
        <end position="533"/>
    </location>
</feature>
<accession>A0A250XE80</accession>
<proteinExistence type="inferred from homology"/>
<evidence type="ECO:0000256" key="3">
    <source>
        <dbReference type="ARBA" id="ARBA00022679"/>
    </source>
</evidence>
<evidence type="ECO:0000259" key="13">
    <source>
        <dbReference type="Pfam" id="PF01529"/>
    </source>
</evidence>
<dbReference type="PANTHER" id="PTHR22883">
    <property type="entry name" value="ZINC FINGER DHHC DOMAIN CONTAINING PROTEIN"/>
    <property type="match status" value="1"/>
</dbReference>
<comment type="similarity">
    <text evidence="2 11">Belongs to the DHHC palmitoyltransferase family.</text>
</comment>
<evidence type="ECO:0000256" key="2">
    <source>
        <dbReference type="ARBA" id="ARBA00008574"/>
    </source>
</evidence>
<dbReference type="Proteomes" id="UP000232323">
    <property type="component" value="Unassembled WGS sequence"/>
</dbReference>
<keyword evidence="15" id="KW-1185">Reference proteome</keyword>
<evidence type="ECO:0000256" key="1">
    <source>
        <dbReference type="ARBA" id="ARBA00004127"/>
    </source>
</evidence>
<evidence type="ECO:0000256" key="7">
    <source>
        <dbReference type="ARBA" id="ARBA00023139"/>
    </source>
</evidence>
<feature type="domain" description="Palmitoyltransferase DHHC" evidence="13">
    <location>
        <begin position="124"/>
        <end position="253"/>
    </location>
</feature>
<feature type="transmembrane region" description="Helical" evidence="11">
    <location>
        <begin position="214"/>
        <end position="243"/>
    </location>
</feature>
<evidence type="ECO:0000256" key="10">
    <source>
        <dbReference type="ARBA" id="ARBA00048048"/>
    </source>
</evidence>
<evidence type="ECO:0000256" key="5">
    <source>
        <dbReference type="ARBA" id="ARBA00022989"/>
    </source>
</evidence>
<feature type="region of interest" description="Disordered" evidence="12">
    <location>
        <begin position="502"/>
        <end position="561"/>
    </location>
</feature>
<evidence type="ECO:0000313" key="15">
    <source>
        <dbReference type="Proteomes" id="UP000232323"/>
    </source>
</evidence>
<gene>
    <name evidence="14" type="ORF">CEUSTIGMA_g8505.t1</name>
</gene>
<dbReference type="GO" id="GO:0005794">
    <property type="term" value="C:Golgi apparatus"/>
    <property type="evidence" value="ECO:0007669"/>
    <property type="project" value="TreeGrafter"/>
</dbReference>
<comment type="subcellular location">
    <subcellularLocation>
        <location evidence="1">Endomembrane system</location>
        <topology evidence="1">Multi-pass membrane protein</topology>
    </subcellularLocation>
</comment>
<evidence type="ECO:0000313" key="14">
    <source>
        <dbReference type="EMBL" id="GAX81070.1"/>
    </source>
</evidence>
<reference evidence="14 15" key="1">
    <citation type="submission" date="2017-08" db="EMBL/GenBank/DDBJ databases">
        <title>Acidophilic green algal genome provides insights into adaptation to an acidic environment.</title>
        <authorList>
            <person name="Hirooka S."/>
            <person name="Hirose Y."/>
            <person name="Kanesaki Y."/>
            <person name="Higuchi S."/>
            <person name="Fujiwara T."/>
            <person name="Onuma R."/>
            <person name="Era A."/>
            <person name="Ohbayashi R."/>
            <person name="Uzuka A."/>
            <person name="Nozaki H."/>
            <person name="Yoshikawa H."/>
            <person name="Miyagishima S.Y."/>
        </authorList>
    </citation>
    <scope>NUCLEOTIDE SEQUENCE [LARGE SCALE GENOMIC DNA]</scope>
    <source>
        <strain evidence="14 15">NIES-2499</strain>
    </source>
</reference>
<dbReference type="GO" id="GO:0019706">
    <property type="term" value="F:protein-cysteine S-palmitoyltransferase activity"/>
    <property type="evidence" value="ECO:0007669"/>
    <property type="project" value="UniProtKB-EC"/>
</dbReference>
<evidence type="ECO:0000256" key="12">
    <source>
        <dbReference type="SAM" id="MobiDB-lite"/>
    </source>
</evidence>
<name>A0A250XE80_9CHLO</name>
<keyword evidence="4 11" id="KW-0812">Transmembrane</keyword>
<feature type="compositionally biased region" description="Basic and acidic residues" evidence="12">
    <location>
        <begin position="358"/>
        <end position="370"/>
    </location>
</feature>
<feature type="region of interest" description="Disordered" evidence="12">
    <location>
        <begin position="355"/>
        <end position="434"/>
    </location>
</feature>
<dbReference type="InterPro" id="IPR039859">
    <property type="entry name" value="PFA4/ZDH16/20/ERF2-like"/>
</dbReference>
<dbReference type="GO" id="GO:0005783">
    <property type="term" value="C:endoplasmic reticulum"/>
    <property type="evidence" value="ECO:0007669"/>
    <property type="project" value="TreeGrafter"/>
</dbReference>
<dbReference type="PROSITE" id="PS50216">
    <property type="entry name" value="DHHC"/>
    <property type="match status" value="1"/>
</dbReference>
<evidence type="ECO:0000256" key="4">
    <source>
        <dbReference type="ARBA" id="ARBA00022692"/>
    </source>
</evidence>
<feature type="compositionally biased region" description="Polar residues" evidence="12">
    <location>
        <begin position="541"/>
        <end position="555"/>
    </location>
</feature>
<keyword evidence="9 11" id="KW-0012">Acyltransferase</keyword>
<feature type="region of interest" description="Disordered" evidence="12">
    <location>
        <begin position="469"/>
        <end position="488"/>
    </location>
</feature>
<dbReference type="GO" id="GO:0006612">
    <property type="term" value="P:protein targeting to membrane"/>
    <property type="evidence" value="ECO:0007669"/>
    <property type="project" value="TreeGrafter"/>
</dbReference>
<protein>
    <recommendedName>
        <fullName evidence="11">S-acyltransferase</fullName>
        <ecNumber evidence="11">2.3.1.225</ecNumber>
    </recommendedName>
    <alternativeName>
        <fullName evidence="11">Palmitoyltransferase</fullName>
    </alternativeName>
</protein>
<feature type="transmembrane region" description="Helical" evidence="11">
    <location>
        <begin position="39"/>
        <end position="60"/>
    </location>
</feature>
<dbReference type="AlphaFoldDB" id="A0A250XE80"/>
<evidence type="ECO:0000256" key="6">
    <source>
        <dbReference type="ARBA" id="ARBA00023136"/>
    </source>
</evidence>
<evidence type="ECO:0000256" key="8">
    <source>
        <dbReference type="ARBA" id="ARBA00023288"/>
    </source>
</evidence>
<comment type="domain">
    <text evidence="11">The DHHC domain is required for palmitoyltransferase activity.</text>
</comment>
<keyword evidence="8" id="KW-0449">Lipoprotein</keyword>
<feature type="transmembrane region" description="Helical" evidence="11">
    <location>
        <begin position="66"/>
        <end position="87"/>
    </location>
</feature>
<dbReference type="STRING" id="1157962.A0A250XE80"/>
<feature type="compositionally biased region" description="Low complexity" evidence="12">
    <location>
        <begin position="386"/>
        <end position="398"/>
    </location>
</feature>